<dbReference type="InterPro" id="IPR022641">
    <property type="entry name" value="CheR_N"/>
</dbReference>
<dbReference type="InterPro" id="IPR036804">
    <property type="entry name" value="CheR_N_sf"/>
</dbReference>
<dbReference type="Proteomes" id="UP000076925">
    <property type="component" value="Unassembled WGS sequence"/>
</dbReference>
<evidence type="ECO:0000313" key="2">
    <source>
        <dbReference type="EMBL" id="KYC41712.1"/>
    </source>
</evidence>
<organism evidence="2 3">
    <name type="scientific">Scytonema hofmannii PCC 7110</name>
    <dbReference type="NCBI Taxonomy" id="128403"/>
    <lineage>
        <taxon>Bacteria</taxon>
        <taxon>Bacillati</taxon>
        <taxon>Cyanobacteriota</taxon>
        <taxon>Cyanophyceae</taxon>
        <taxon>Nostocales</taxon>
        <taxon>Scytonemataceae</taxon>
        <taxon>Scytonema</taxon>
    </lineage>
</organism>
<comment type="caution">
    <text evidence="2">The sequence shown here is derived from an EMBL/GenBank/DDBJ whole genome shotgun (WGS) entry which is preliminary data.</text>
</comment>
<dbReference type="AlphaFoldDB" id="A0A139XAR5"/>
<dbReference type="EMBL" id="ANNX02000020">
    <property type="protein sequence ID" value="KYC41712.1"/>
    <property type="molecule type" value="Genomic_DNA"/>
</dbReference>
<evidence type="ECO:0000313" key="3">
    <source>
        <dbReference type="Proteomes" id="UP000076925"/>
    </source>
</evidence>
<dbReference type="Pfam" id="PF03705">
    <property type="entry name" value="CheR_N"/>
    <property type="match status" value="1"/>
</dbReference>
<dbReference type="SUPFAM" id="SSF47757">
    <property type="entry name" value="Chemotaxis receptor methyltransferase CheR, N-terminal domain"/>
    <property type="match status" value="1"/>
</dbReference>
<protein>
    <recommendedName>
        <fullName evidence="1">Chemotaxis receptor methyltransferase CheR N-terminal domain-containing protein</fullName>
    </recommendedName>
</protein>
<dbReference type="Gene3D" id="1.10.155.10">
    <property type="entry name" value="Chemotaxis receptor methyltransferase CheR, N-terminal domain"/>
    <property type="match status" value="1"/>
</dbReference>
<dbReference type="STRING" id="128403.WA1_16885"/>
<evidence type="ECO:0000259" key="1">
    <source>
        <dbReference type="Pfam" id="PF03705"/>
    </source>
</evidence>
<name>A0A139XAR5_9CYAN</name>
<keyword evidence="3" id="KW-1185">Reference proteome</keyword>
<feature type="domain" description="Chemotaxis receptor methyltransferase CheR N-terminal" evidence="1">
    <location>
        <begin position="9"/>
        <end position="60"/>
    </location>
</feature>
<accession>A0A139XAR5</accession>
<gene>
    <name evidence="2" type="ORF">WA1_16885</name>
</gene>
<reference evidence="2 3" key="1">
    <citation type="journal article" date="2013" name="Genome Biol. Evol.">
        <title>Genomes of Stigonematalean cyanobacteria (subsection V) and the evolution of oxygenic photosynthesis from prokaryotes to plastids.</title>
        <authorList>
            <person name="Dagan T."/>
            <person name="Roettger M."/>
            <person name="Stucken K."/>
            <person name="Landan G."/>
            <person name="Koch R."/>
            <person name="Major P."/>
            <person name="Gould S.B."/>
            <person name="Goremykin V.V."/>
            <person name="Rippka R."/>
            <person name="Tandeau de Marsac N."/>
            <person name="Gugger M."/>
            <person name="Lockhart P.J."/>
            <person name="Allen J.F."/>
            <person name="Brune I."/>
            <person name="Maus I."/>
            <person name="Puhler A."/>
            <person name="Martin W.F."/>
        </authorList>
    </citation>
    <scope>NUCLEOTIDE SEQUENCE [LARGE SCALE GENOMIC DNA]</scope>
    <source>
        <strain evidence="2 3">PCC 7110</strain>
    </source>
</reference>
<sequence>MSNDKPNPELEKLLEYIKRSRGFDFSGYKRTSLSRRIRRRMETINVENYTKYLDYLEVHPD</sequence>
<proteinExistence type="predicted"/>